<proteinExistence type="predicted"/>
<protein>
    <submittedName>
        <fullName evidence="1">Uncharacterized protein</fullName>
    </submittedName>
</protein>
<dbReference type="Proteomes" id="UP001596031">
    <property type="component" value="Unassembled WGS sequence"/>
</dbReference>
<dbReference type="RefSeq" id="WP_379719404.1">
    <property type="nucleotide sequence ID" value="NZ_JBHSMS010000026.1"/>
</dbReference>
<keyword evidence="2" id="KW-1185">Reference proteome</keyword>
<reference evidence="2" key="1">
    <citation type="journal article" date="2019" name="Int. J. Syst. Evol. Microbiol.">
        <title>The Global Catalogue of Microorganisms (GCM) 10K type strain sequencing project: providing services to taxonomists for standard genome sequencing and annotation.</title>
        <authorList>
            <consortium name="The Broad Institute Genomics Platform"/>
            <consortium name="The Broad Institute Genome Sequencing Center for Infectious Disease"/>
            <person name="Wu L."/>
            <person name="Ma J."/>
        </authorList>
    </citation>
    <scope>NUCLEOTIDE SEQUENCE [LARGE SCALE GENOMIC DNA]</scope>
    <source>
        <strain evidence="2">CCUG 38813</strain>
    </source>
</reference>
<accession>A0ABW0PGG2</accession>
<dbReference type="EMBL" id="JBHSMS010000026">
    <property type="protein sequence ID" value="MFC5511136.1"/>
    <property type="molecule type" value="Genomic_DNA"/>
</dbReference>
<comment type="caution">
    <text evidence="1">The sequence shown here is derived from an EMBL/GenBank/DDBJ whole genome shotgun (WGS) entry which is preliminary data.</text>
</comment>
<evidence type="ECO:0000313" key="1">
    <source>
        <dbReference type="EMBL" id="MFC5511136.1"/>
    </source>
</evidence>
<organism evidence="1 2">
    <name type="scientific">Massilia jejuensis</name>
    <dbReference type="NCBI Taxonomy" id="648894"/>
    <lineage>
        <taxon>Bacteria</taxon>
        <taxon>Pseudomonadati</taxon>
        <taxon>Pseudomonadota</taxon>
        <taxon>Betaproteobacteria</taxon>
        <taxon>Burkholderiales</taxon>
        <taxon>Oxalobacteraceae</taxon>
        <taxon>Telluria group</taxon>
        <taxon>Massilia</taxon>
    </lineage>
</organism>
<gene>
    <name evidence="1" type="ORF">ACFPOU_08345</name>
</gene>
<evidence type="ECO:0000313" key="2">
    <source>
        <dbReference type="Proteomes" id="UP001596031"/>
    </source>
</evidence>
<name>A0ABW0PGG2_9BURK</name>
<sequence length="140" mass="15330">MPLTNDGNTPQHPREAAQLSVYRPSETTSAWRVTEPDAPGLFALISDGQGLTIPPAPETDDLTIAIFDEAIEETLGSIEVDGREGLNRWYLQNVGHMPDKEPDGPRPIIELINDVACHLMLRFYEADQDAVRAGQPQPAG</sequence>